<dbReference type="OrthoDB" id="322566at2759"/>
<gene>
    <name evidence="2" type="ORF">SteCoe_20327</name>
</gene>
<organism evidence="2 3">
    <name type="scientific">Stentor coeruleus</name>
    <dbReference type="NCBI Taxonomy" id="5963"/>
    <lineage>
        <taxon>Eukaryota</taxon>
        <taxon>Sar</taxon>
        <taxon>Alveolata</taxon>
        <taxon>Ciliophora</taxon>
        <taxon>Postciliodesmatophora</taxon>
        <taxon>Heterotrichea</taxon>
        <taxon>Heterotrichida</taxon>
        <taxon>Stentoridae</taxon>
        <taxon>Stentor</taxon>
    </lineage>
</organism>
<proteinExistence type="predicted"/>
<protein>
    <submittedName>
        <fullName evidence="2">Uncharacterized protein</fullName>
    </submittedName>
</protein>
<sequence length="362" mass="40883">MLKLFLSLTFFALYQAMDTYIQNECYSFSCENIKLGNAIENCVEVNTNKSEILFRGCDINKELACDYFAYYDKPEKDWKNITCGSAPEEISDCGIIGTKYTGESCCGDSNCILSLCLNGICKGKTSGSSCTLSEECKPNNYCAKDYTCQELMKYGDSCTKDEECPIGGGCDNEICTELFSLVSGNITSNPKFCESNFTVDGKCDILTVKISGSDYFLYTPFMCSEGDTCEYYLSNGTFYDETPCKCAGYKNLPEGFCGDHLIYVTSVLDVVISKLKYSTSDCAGNKAHSDQPLDLYDCKSISEAKFYYWKNIYYQSRYWNIYVTGSIDECASDYRLWDPFYTYRDFSFSFILYFSTSLVLLI</sequence>
<dbReference type="AlphaFoldDB" id="A0A1R2BRZ5"/>
<accession>A0A1R2BRZ5</accession>
<dbReference type="Proteomes" id="UP000187209">
    <property type="component" value="Unassembled WGS sequence"/>
</dbReference>
<evidence type="ECO:0000256" key="1">
    <source>
        <dbReference type="SAM" id="SignalP"/>
    </source>
</evidence>
<evidence type="ECO:0000313" key="3">
    <source>
        <dbReference type="Proteomes" id="UP000187209"/>
    </source>
</evidence>
<feature type="chain" id="PRO_5010258153" evidence="1">
    <location>
        <begin position="17"/>
        <end position="362"/>
    </location>
</feature>
<reference evidence="2 3" key="1">
    <citation type="submission" date="2016-11" db="EMBL/GenBank/DDBJ databases">
        <title>The macronuclear genome of Stentor coeruleus: a giant cell with tiny introns.</title>
        <authorList>
            <person name="Slabodnick M."/>
            <person name="Ruby J.G."/>
            <person name="Reiff S.B."/>
            <person name="Swart E.C."/>
            <person name="Gosai S."/>
            <person name="Prabakaran S."/>
            <person name="Witkowska E."/>
            <person name="Larue G.E."/>
            <person name="Fisher S."/>
            <person name="Freeman R.M."/>
            <person name="Gunawardena J."/>
            <person name="Chu W."/>
            <person name="Stover N.A."/>
            <person name="Gregory B.D."/>
            <person name="Nowacki M."/>
            <person name="Derisi J."/>
            <person name="Roy S.W."/>
            <person name="Marshall W.F."/>
            <person name="Sood P."/>
        </authorList>
    </citation>
    <scope>NUCLEOTIDE SEQUENCE [LARGE SCALE GENOMIC DNA]</scope>
    <source>
        <strain evidence="2">WM001</strain>
    </source>
</reference>
<comment type="caution">
    <text evidence="2">The sequence shown here is derived from an EMBL/GenBank/DDBJ whole genome shotgun (WGS) entry which is preliminary data.</text>
</comment>
<feature type="signal peptide" evidence="1">
    <location>
        <begin position="1"/>
        <end position="16"/>
    </location>
</feature>
<name>A0A1R2BRZ5_9CILI</name>
<dbReference type="EMBL" id="MPUH01000462">
    <property type="protein sequence ID" value="OMJ79599.1"/>
    <property type="molecule type" value="Genomic_DNA"/>
</dbReference>
<evidence type="ECO:0000313" key="2">
    <source>
        <dbReference type="EMBL" id="OMJ79599.1"/>
    </source>
</evidence>
<keyword evidence="3" id="KW-1185">Reference proteome</keyword>
<keyword evidence="1" id="KW-0732">Signal</keyword>